<proteinExistence type="inferred from homology"/>
<evidence type="ECO:0000313" key="5">
    <source>
        <dbReference type="Proteomes" id="UP000472261"/>
    </source>
</evidence>
<dbReference type="GO" id="GO:0140662">
    <property type="term" value="F:ATP-dependent protein folding chaperone"/>
    <property type="evidence" value="ECO:0007669"/>
    <property type="project" value="InterPro"/>
</dbReference>
<dbReference type="GO" id="GO:0005829">
    <property type="term" value="C:cytosol"/>
    <property type="evidence" value="ECO:0007669"/>
    <property type="project" value="TreeGrafter"/>
</dbReference>
<dbReference type="PANTHER" id="PTHR45639:SF2">
    <property type="entry name" value="HEAT SHOCK PROTEIN 105 KDA"/>
    <property type="match status" value="1"/>
</dbReference>
<dbReference type="Proteomes" id="UP000472261">
    <property type="component" value="Unplaced"/>
</dbReference>
<evidence type="ECO:0000256" key="2">
    <source>
        <dbReference type="ARBA" id="ARBA00022741"/>
    </source>
</evidence>
<evidence type="ECO:0000256" key="3">
    <source>
        <dbReference type="ARBA" id="ARBA00022840"/>
    </source>
</evidence>
<dbReference type="FunFam" id="3.30.420.40:FF:000171">
    <property type="entry name" value="Heat shock 70 kDa protein 4"/>
    <property type="match status" value="1"/>
</dbReference>
<dbReference type="Pfam" id="PF00012">
    <property type="entry name" value="HSP70"/>
    <property type="match status" value="1"/>
</dbReference>
<evidence type="ECO:0000313" key="4">
    <source>
        <dbReference type="Ensembl" id="ENSPCLP00000023166.1"/>
    </source>
</evidence>
<keyword evidence="5" id="KW-1185">Reference proteome</keyword>
<dbReference type="OMA" id="MDEGHIF"/>
<evidence type="ECO:0000256" key="1">
    <source>
        <dbReference type="ARBA" id="ARBA00007381"/>
    </source>
</evidence>
<reference evidence="4" key="1">
    <citation type="submission" date="2025-08" db="UniProtKB">
        <authorList>
            <consortium name="Ensembl"/>
        </authorList>
    </citation>
    <scope>IDENTIFICATION</scope>
</reference>
<dbReference type="SUPFAM" id="SSF53067">
    <property type="entry name" value="Actin-like ATPase domain"/>
    <property type="match status" value="1"/>
</dbReference>
<accession>A0A669R589</accession>
<dbReference type="Ensembl" id="ENSPCLT00000032225.1">
    <property type="protein sequence ID" value="ENSPCLP00000023166.1"/>
    <property type="gene ID" value="ENSPCLG00000020490.1"/>
</dbReference>
<sequence length="101" mass="11471">MTTNSCNIALKSPLIIPMVANEFSSHCTRSVVSFRSKNRAIGVLVKNQQITHAHNTESNFKRFHGCACNDPFDLVPMKNGGVEVKIIYMDEGHIFMWNRFQ</sequence>
<name>A0A669R589_PHACC</name>
<dbReference type="PANTHER" id="PTHR45639">
    <property type="entry name" value="HSC70CB, ISOFORM G-RELATED"/>
    <property type="match status" value="1"/>
</dbReference>
<organism evidence="4 5">
    <name type="scientific">Phasianus colchicus</name>
    <name type="common">Common pheasant</name>
    <dbReference type="NCBI Taxonomy" id="9054"/>
    <lineage>
        <taxon>Eukaryota</taxon>
        <taxon>Metazoa</taxon>
        <taxon>Chordata</taxon>
        <taxon>Craniata</taxon>
        <taxon>Vertebrata</taxon>
        <taxon>Euteleostomi</taxon>
        <taxon>Archelosauria</taxon>
        <taxon>Archosauria</taxon>
        <taxon>Dinosauria</taxon>
        <taxon>Saurischia</taxon>
        <taxon>Theropoda</taxon>
        <taxon>Coelurosauria</taxon>
        <taxon>Aves</taxon>
        <taxon>Neognathae</taxon>
        <taxon>Galloanserae</taxon>
        <taxon>Galliformes</taxon>
        <taxon>Phasianidae</taxon>
        <taxon>Phasianinae</taxon>
        <taxon>Phasianus</taxon>
    </lineage>
</organism>
<reference evidence="4" key="2">
    <citation type="submission" date="2025-09" db="UniProtKB">
        <authorList>
            <consortium name="Ensembl"/>
        </authorList>
    </citation>
    <scope>IDENTIFICATION</scope>
</reference>
<keyword evidence="2" id="KW-0547">Nucleotide-binding</keyword>
<dbReference type="AlphaFoldDB" id="A0A669R589"/>
<dbReference type="GO" id="GO:0005524">
    <property type="term" value="F:ATP binding"/>
    <property type="evidence" value="ECO:0007669"/>
    <property type="project" value="UniProtKB-KW"/>
</dbReference>
<dbReference type="GO" id="GO:0005634">
    <property type="term" value="C:nucleus"/>
    <property type="evidence" value="ECO:0007669"/>
    <property type="project" value="TreeGrafter"/>
</dbReference>
<protein>
    <submittedName>
        <fullName evidence="4">Uncharacterized protein</fullName>
    </submittedName>
</protein>
<dbReference type="InterPro" id="IPR013126">
    <property type="entry name" value="Hsp_70_fam"/>
</dbReference>
<dbReference type="InterPro" id="IPR043129">
    <property type="entry name" value="ATPase_NBD"/>
</dbReference>
<comment type="similarity">
    <text evidence="1">Belongs to the heat shock protein 70 family.</text>
</comment>
<keyword evidence="3" id="KW-0067">ATP-binding</keyword>
<dbReference type="Gene3D" id="3.30.30.30">
    <property type="match status" value="1"/>
</dbReference>